<evidence type="ECO:0000313" key="2">
    <source>
        <dbReference type="Proteomes" id="UP001147700"/>
    </source>
</evidence>
<dbReference type="Proteomes" id="UP001147700">
    <property type="component" value="Unassembled WGS sequence"/>
</dbReference>
<dbReference type="SUPFAM" id="SSF50090">
    <property type="entry name" value="Electron transport accessory proteins"/>
    <property type="match status" value="1"/>
</dbReference>
<proteinExistence type="predicted"/>
<evidence type="ECO:0000313" key="1">
    <source>
        <dbReference type="EMBL" id="MDA0141670.1"/>
    </source>
</evidence>
<dbReference type="EMBL" id="JAPCID010000062">
    <property type="protein sequence ID" value="MDA0141670.1"/>
    <property type="molecule type" value="Genomic_DNA"/>
</dbReference>
<comment type="caution">
    <text evidence="1">The sequence shown here is derived from an EMBL/GenBank/DDBJ whole genome shotgun (WGS) entry which is preliminary data.</text>
</comment>
<keyword evidence="2" id="KW-1185">Reference proteome</keyword>
<dbReference type="RefSeq" id="WP_202958581.1">
    <property type="nucleotide sequence ID" value="NZ_JAPCID010000062.1"/>
</dbReference>
<dbReference type="InterPro" id="IPR008990">
    <property type="entry name" value="Elect_transpt_acc-like_dom_sf"/>
</dbReference>
<protein>
    <submittedName>
        <fullName evidence="1">Uncharacterized protein</fullName>
    </submittedName>
</protein>
<name>A0ABT4RTV1_9ACTN</name>
<gene>
    <name evidence="1" type="ORF">OJ962_29535</name>
</gene>
<sequence>MPFDEPWQAEVQALAVLLLDWPDVSGKTDYLELLDALERAVVERGLTSADELTGLRAAWDRAAHRTPHGEPIELTDADFA</sequence>
<organism evidence="1 2">
    <name type="scientific">Solirubrobacter deserti</name>
    <dbReference type="NCBI Taxonomy" id="2282478"/>
    <lineage>
        <taxon>Bacteria</taxon>
        <taxon>Bacillati</taxon>
        <taxon>Actinomycetota</taxon>
        <taxon>Thermoleophilia</taxon>
        <taxon>Solirubrobacterales</taxon>
        <taxon>Solirubrobacteraceae</taxon>
        <taxon>Solirubrobacter</taxon>
    </lineage>
</organism>
<reference evidence="1" key="1">
    <citation type="submission" date="2022-10" db="EMBL/GenBank/DDBJ databases">
        <title>The WGS of Solirubrobacter sp. CPCC 204708.</title>
        <authorList>
            <person name="Jiang Z."/>
        </authorList>
    </citation>
    <scope>NUCLEOTIDE SEQUENCE</scope>
    <source>
        <strain evidence="1">CPCC 204708</strain>
    </source>
</reference>
<accession>A0ABT4RTV1</accession>